<dbReference type="KEGG" id="sus:Acid_3901"/>
<dbReference type="InParanoid" id="Q01ZP7"/>
<dbReference type="InterPro" id="IPR049053">
    <property type="entry name" value="AFCA-like_C"/>
</dbReference>
<dbReference type="PANTHER" id="PTHR31084">
    <property type="entry name" value="ALPHA-L-FUCOSIDASE 2"/>
    <property type="match status" value="1"/>
</dbReference>
<dbReference type="eggNOG" id="COG0657">
    <property type="taxonomic scope" value="Bacteria"/>
</dbReference>
<dbReference type="SUPFAM" id="SSF48208">
    <property type="entry name" value="Six-hairpin glycosidases"/>
    <property type="match status" value="1"/>
</dbReference>
<gene>
    <name evidence="4" type="ordered locus">Acid_3901</name>
</gene>
<dbReference type="AlphaFoldDB" id="Q01ZP7"/>
<dbReference type="Gene3D" id="1.50.10.10">
    <property type="match status" value="1"/>
</dbReference>
<dbReference type="EMBL" id="CP000473">
    <property type="protein sequence ID" value="ABJ84868.1"/>
    <property type="molecule type" value="Genomic_DNA"/>
</dbReference>
<dbReference type="HOGENOM" id="CLU_004617_2_2_0"/>
<dbReference type="STRING" id="234267.Acid_3901"/>
<sequence length="759" mass="83329" precursor="true">MKLLLLFAFLPVAYSQSPLTLWYTHPADIWTDALPVGNGRMGAMVFGGAAHERIQFNEQTVWTGEPHDYAHKGASKSLQQIRELLWAGKQKEAEALAMTEFMSEPLHQKAYQALGDLIIETPGAETPTAYKRSLDLDTGIAVTEFTANGITYRREVFASHPASAIVVHLTSSQPAEFSATLKCAHAACKGGATMSGQVENSAIRFDSRLEKHIDSPTSATLLLTAATNFKTYQDVTADPVQRNLATLVAIGNKSYDALRAEHIRDHQSLFRRVTLDLGATAASQLPTDERIAAFAKGSDPALITLLFQFGRYLMIGSSRPGGQPANLQGLWNESNTPAWDSKYTDNINTEMNYWPVEETNLSECHLPLFDALKDLAQSGAITAREQYNARGWVLHHNFDLWRGTAPINASNHGIWQTGGAWLSTHLWEHYLFTGDREFLRAAAYPLMKGASTFFIDALVKDPKTGFLYTGPSNSPEQGGLVMGPTMDREIVRSLFGETIAAAKILNLDPALQEQLATLRKQIAPLQIGKYGQLQEWMEDVDDPKNEHRHVSHLWAVYPGSEVTPYGTPELFKAARQSLIFRGDAATGWSMGWKLNLWARFLDGDHAYKILQNLLAPANDGNRALKIPAHPGVFKNMFDAHPPFQIDGNFGATAGITEMLLQSDDPYATPTSLTPVQSGAAGFLHLLPALPSALPDGKVTGLLARGGFEVSLNWKAGKLVTATITAHQAKPLKVRYAGKEIELLTRPRQTITLGPDLKVL</sequence>
<feature type="domain" description="Glycosyl hydrolase family 95 N-terminal" evidence="1">
    <location>
        <begin position="21"/>
        <end position="210"/>
    </location>
</feature>
<dbReference type="CAZy" id="GH95">
    <property type="family name" value="Glycoside Hydrolase Family 95"/>
</dbReference>
<evidence type="ECO:0000259" key="3">
    <source>
        <dbReference type="Pfam" id="PF22124"/>
    </source>
</evidence>
<dbReference type="PIRSF" id="PIRSF007663">
    <property type="entry name" value="UCP007663"/>
    <property type="match status" value="1"/>
</dbReference>
<dbReference type="GO" id="GO:0005975">
    <property type="term" value="P:carbohydrate metabolic process"/>
    <property type="evidence" value="ECO:0007669"/>
    <property type="project" value="InterPro"/>
</dbReference>
<dbReference type="PANTHER" id="PTHR31084:SF0">
    <property type="entry name" value="ALPHA-L-FUCOSIDASE 2"/>
    <property type="match status" value="1"/>
</dbReference>
<dbReference type="Pfam" id="PF22124">
    <property type="entry name" value="Glyco_hydro_95_cat"/>
    <property type="match status" value="1"/>
</dbReference>
<dbReference type="InterPro" id="IPR012341">
    <property type="entry name" value="6hp_glycosidase-like_sf"/>
</dbReference>
<feature type="domain" description="Alpha fucosidase A-like C-terminal" evidence="2">
    <location>
        <begin position="680"/>
        <end position="737"/>
    </location>
</feature>
<evidence type="ECO:0000259" key="2">
    <source>
        <dbReference type="Pfam" id="PF21307"/>
    </source>
</evidence>
<dbReference type="Pfam" id="PF14498">
    <property type="entry name" value="Glyco_hyd_65N_2"/>
    <property type="match status" value="1"/>
</dbReference>
<dbReference type="OrthoDB" id="9802600at2"/>
<name>Q01ZP7_SOLUE</name>
<dbReference type="GO" id="GO:0004560">
    <property type="term" value="F:alpha-L-fucosidase activity"/>
    <property type="evidence" value="ECO:0007669"/>
    <property type="project" value="InterPro"/>
</dbReference>
<dbReference type="Gene3D" id="2.70.98.50">
    <property type="entry name" value="putative glycoside hydrolase family protein from bacillus halodurans"/>
    <property type="match status" value="1"/>
</dbReference>
<protein>
    <submittedName>
        <fullName evidence="4">Uncharacterized protein</fullName>
    </submittedName>
</protein>
<dbReference type="InterPro" id="IPR008928">
    <property type="entry name" value="6-hairpin_glycosidase_sf"/>
</dbReference>
<proteinExistence type="predicted"/>
<evidence type="ECO:0000259" key="1">
    <source>
        <dbReference type="Pfam" id="PF14498"/>
    </source>
</evidence>
<evidence type="ECO:0000313" key="4">
    <source>
        <dbReference type="EMBL" id="ABJ84868.1"/>
    </source>
</evidence>
<organism evidence="4">
    <name type="scientific">Solibacter usitatus (strain Ellin6076)</name>
    <dbReference type="NCBI Taxonomy" id="234267"/>
    <lineage>
        <taxon>Bacteria</taxon>
        <taxon>Pseudomonadati</taxon>
        <taxon>Acidobacteriota</taxon>
        <taxon>Terriglobia</taxon>
        <taxon>Bryobacterales</taxon>
        <taxon>Solibacteraceae</taxon>
        <taxon>Candidatus Solibacter</taxon>
    </lineage>
</organism>
<dbReference type="InterPro" id="IPR027414">
    <property type="entry name" value="GH95_N_dom"/>
</dbReference>
<accession>Q01ZP7</accession>
<dbReference type="InterPro" id="IPR016518">
    <property type="entry name" value="Alpha-L-fucosidase"/>
</dbReference>
<feature type="domain" description="Glycosyl hydrolase family 95 catalytic" evidence="3">
    <location>
        <begin position="254"/>
        <end position="659"/>
    </location>
</feature>
<dbReference type="Pfam" id="PF21307">
    <property type="entry name" value="Glyco_hydro_95_C"/>
    <property type="match status" value="1"/>
</dbReference>
<reference evidence="4" key="1">
    <citation type="submission" date="2006-10" db="EMBL/GenBank/DDBJ databases">
        <title>Complete sequence of Solibacter usitatus Ellin6076.</title>
        <authorList>
            <consortium name="US DOE Joint Genome Institute"/>
            <person name="Copeland A."/>
            <person name="Lucas S."/>
            <person name="Lapidus A."/>
            <person name="Barry K."/>
            <person name="Detter J.C."/>
            <person name="Glavina del Rio T."/>
            <person name="Hammon N."/>
            <person name="Israni S."/>
            <person name="Dalin E."/>
            <person name="Tice H."/>
            <person name="Pitluck S."/>
            <person name="Thompson L.S."/>
            <person name="Brettin T."/>
            <person name="Bruce D."/>
            <person name="Han C."/>
            <person name="Tapia R."/>
            <person name="Gilna P."/>
            <person name="Schmutz J."/>
            <person name="Larimer F."/>
            <person name="Land M."/>
            <person name="Hauser L."/>
            <person name="Kyrpides N."/>
            <person name="Mikhailova N."/>
            <person name="Janssen P.H."/>
            <person name="Kuske C.R."/>
            <person name="Richardson P."/>
        </authorList>
    </citation>
    <scope>NUCLEOTIDE SEQUENCE</scope>
    <source>
        <strain evidence="4">Ellin6076</strain>
    </source>
</reference>
<dbReference type="InterPro" id="IPR054363">
    <property type="entry name" value="GH95_cat"/>
</dbReference>